<dbReference type="InterPro" id="IPR013783">
    <property type="entry name" value="Ig-like_fold"/>
</dbReference>
<protein>
    <recommendedName>
        <fullName evidence="3">Fibronectin type-III domain-containing protein</fullName>
    </recommendedName>
</protein>
<gene>
    <name evidence="1" type="ORF">GCM10022223_55500</name>
</gene>
<dbReference type="EMBL" id="BAAAZO010000011">
    <property type="protein sequence ID" value="GAA3630617.1"/>
    <property type="molecule type" value="Genomic_DNA"/>
</dbReference>
<sequence>MGRKNRSTLAAASIGLAAVAGGLFVTGALDPVVTDVIALATPDQPEGLKAGKVADWMYYEDVPEWSSVRGVPQVARPTAPAQPGRPAIAPPEHPHRFIFSGPPPMPTYKLEPRDDCMQPHNPVSIAHNYVVKAIGNGSVSVRWWDMGDPDTQRYEVVAVPQYVNQFDYSKPRADPPKTFTTVKAAKGCKQMSTTVTNLTVGASYTFSLMGINKSPLNGRVYSITRAASEVIKIT</sequence>
<name>A0ABP7AEB6_9ACTN</name>
<reference evidence="2" key="1">
    <citation type="journal article" date="2019" name="Int. J. Syst. Evol. Microbiol.">
        <title>The Global Catalogue of Microorganisms (GCM) 10K type strain sequencing project: providing services to taxonomists for standard genome sequencing and annotation.</title>
        <authorList>
            <consortium name="The Broad Institute Genomics Platform"/>
            <consortium name="The Broad Institute Genome Sequencing Center for Infectious Disease"/>
            <person name="Wu L."/>
            <person name="Ma J."/>
        </authorList>
    </citation>
    <scope>NUCLEOTIDE SEQUENCE [LARGE SCALE GENOMIC DNA]</scope>
    <source>
        <strain evidence="2">JCM 16902</strain>
    </source>
</reference>
<keyword evidence="2" id="KW-1185">Reference proteome</keyword>
<proteinExistence type="predicted"/>
<evidence type="ECO:0008006" key="3">
    <source>
        <dbReference type="Google" id="ProtNLM"/>
    </source>
</evidence>
<evidence type="ECO:0000313" key="1">
    <source>
        <dbReference type="EMBL" id="GAA3630617.1"/>
    </source>
</evidence>
<dbReference type="Proteomes" id="UP001501074">
    <property type="component" value="Unassembled WGS sequence"/>
</dbReference>
<accession>A0ABP7AEB6</accession>
<evidence type="ECO:0000313" key="2">
    <source>
        <dbReference type="Proteomes" id="UP001501074"/>
    </source>
</evidence>
<dbReference type="RefSeq" id="WP_231486126.1">
    <property type="nucleotide sequence ID" value="NZ_BAAAZO010000011.1"/>
</dbReference>
<comment type="caution">
    <text evidence="1">The sequence shown here is derived from an EMBL/GenBank/DDBJ whole genome shotgun (WGS) entry which is preliminary data.</text>
</comment>
<dbReference type="InterPro" id="IPR036116">
    <property type="entry name" value="FN3_sf"/>
</dbReference>
<dbReference type="SUPFAM" id="SSF49265">
    <property type="entry name" value="Fibronectin type III"/>
    <property type="match status" value="1"/>
</dbReference>
<dbReference type="Gene3D" id="2.60.40.10">
    <property type="entry name" value="Immunoglobulins"/>
    <property type="match status" value="1"/>
</dbReference>
<organism evidence="1 2">
    <name type="scientific">Kineosporia mesophila</name>
    <dbReference type="NCBI Taxonomy" id="566012"/>
    <lineage>
        <taxon>Bacteria</taxon>
        <taxon>Bacillati</taxon>
        <taxon>Actinomycetota</taxon>
        <taxon>Actinomycetes</taxon>
        <taxon>Kineosporiales</taxon>
        <taxon>Kineosporiaceae</taxon>
        <taxon>Kineosporia</taxon>
    </lineage>
</organism>